<comment type="subcellular location">
    <subcellularLocation>
        <location evidence="1">Cytoplasm</location>
    </subcellularLocation>
    <subcellularLocation>
        <location evidence="2">Nucleus</location>
        <location evidence="2">Nucleolus</location>
    </subcellularLocation>
</comment>
<dbReference type="Proteomes" id="UP000218231">
    <property type="component" value="Unassembled WGS sequence"/>
</dbReference>
<evidence type="ECO:0000256" key="2">
    <source>
        <dbReference type="ARBA" id="ARBA00004604"/>
    </source>
</evidence>
<dbReference type="GO" id="GO:0030942">
    <property type="term" value="F:endoplasmic reticulum signal peptide binding"/>
    <property type="evidence" value="ECO:0007669"/>
    <property type="project" value="InterPro"/>
</dbReference>
<dbReference type="GO" id="GO:0005730">
    <property type="term" value="C:nucleolus"/>
    <property type="evidence" value="ECO:0007669"/>
    <property type="project" value="UniProtKB-SubCell"/>
</dbReference>
<accession>A0A2A2LZC3</accession>
<comment type="caution">
    <text evidence="11">The sequence shown here is derived from an EMBL/GenBank/DDBJ whole genome shotgun (WGS) entry which is preliminary data.</text>
</comment>
<feature type="compositionally biased region" description="Low complexity" evidence="10">
    <location>
        <begin position="276"/>
        <end position="288"/>
    </location>
</feature>
<evidence type="ECO:0000256" key="1">
    <source>
        <dbReference type="ARBA" id="ARBA00004496"/>
    </source>
</evidence>
<dbReference type="Pfam" id="PF16969">
    <property type="entry name" value="SRP68"/>
    <property type="match status" value="1"/>
</dbReference>
<evidence type="ECO:0000256" key="5">
    <source>
        <dbReference type="ARBA" id="ARBA00022884"/>
    </source>
</evidence>
<evidence type="ECO:0000256" key="10">
    <source>
        <dbReference type="SAM" id="MobiDB-lite"/>
    </source>
</evidence>
<keyword evidence="12" id="KW-1185">Reference proteome</keyword>
<protein>
    <recommendedName>
        <fullName evidence="9">Signal recognition particle subunit SRP68</fullName>
    </recommendedName>
</protein>
<evidence type="ECO:0000256" key="3">
    <source>
        <dbReference type="ARBA" id="ARBA00009352"/>
    </source>
</evidence>
<dbReference type="InterPro" id="IPR026258">
    <property type="entry name" value="SRP68"/>
</dbReference>
<organism evidence="11 12">
    <name type="scientific">Diploscapter pachys</name>
    <dbReference type="NCBI Taxonomy" id="2018661"/>
    <lineage>
        <taxon>Eukaryota</taxon>
        <taxon>Metazoa</taxon>
        <taxon>Ecdysozoa</taxon>
        <taxon>Nematoda</taxon>
        <taxon>Chromadorea</taxon>
        <taxon>Rhabditida</taxon>
        <taxon>Rhabditina</taxon>
        <taxon>Rhabditomorpha</taxon>
        <taxon>Rhabditoidea</taxon>
        <taxon>Rhabditidae</taxon>
        <taxon>Diploscapter</taxon>
    </lineage>
</organism>
<feature type="region of interest" description="Disordered" evidence="10">
    <location>
        <begin position="368"/>
        <end position="446"/>
    </location>
</feature>
<proteinExistence type="inferred from homology"/>
<feature type="compositionally biased region" description="Basic and acidic residues" evidence="10">
    <location>
        <begin position="368"/>
        <end position="389"/>
    </location>
</feature>
<evidence type="ECO:0000313" key="11">
    <source>
        <dbReference type="EMBL" id="PAV91355.1"/>
    </source>
</evidence>
<feature type="region of interest" description="Disordered" evidence="10">
    <location>
        <begin position="273"/>
        <end position="326"/>
    </location>
</feature>
<dbReference type="InterPro" id="IPR038253">
    <property type="entry name" value="SRP68_N_sf"/>
</dbReference>
<dbReference type="STRING" id="2018661.A0A2A2LZC3"/>
<keyword evidence="5" id="KW-0694">RNA-binding</keyword>
<keyword evidence="7" id="KW-0539">Nucleus</keyword>
<dbReference type="GO" id="GO:0005786">
    <property type="term" value="C:signal recognition particle, endoplasmic reticulum targeting"/>
    <property type="evidence" value="ECO:0007669"/>
    <property type="project" value="UniProtKB-KW"/>
</dbReference>
<dbReference type="OrthoDB" id="10255118at2759"/>
<dbReference type="AlphaFoldDB" id="A0A2A2LZC3"/>
<dbReference type="GO" id="GO:0006614">
    <property type="term" value="P:SRP-dependent cotranslational protein targeting to membrane"/>
    <property type="evidence" value="ECO:0007669"/>
    <property type="project" value="InterPro"/>
</dbReference>
<keyword evidence="4" id="KW-0963">Cytoplasm</keyword>
<evidence type="ECO:0000256" key="6">
    <source>
        <dbReference type="ARBA" id="ARBA00023135"/>
    </source>
</evidence>
<keyword evidence="6" id="KW-0733">Signal recognition particle</keyword>
<evidence type="ECO:0000256" key="4">
    <source>
        <dbReference type="ARBA" id="ARBA00022490"/>
    </source>
</evidence>
<sequence>MAATAELQPQEGEPMDVGQQEQLPLFSTINILQIVKSSQDSHGLRYSDYNRYRKYCTSKLHRLRKSLKYGHQYKCVRKGVSVKFKKRPVTVEAFADEMFAQIHLFEAERRWARAMYDRATLDVSPEKLRKRLSLRTSLKRAVLYATQLEELIRESPRCDAATKLEAKAYAASLLGFCCIELKFWQRAAEALKAANSIYDQLGQMATIINDEALQNLYRARCNEIKPQLRLCEHNAADAPGNVDEINQLLSEKLQISHKDKQTIDDLVAKARENATQKAQQKPAAAGQKTVKMQPKKEEKQPQARKANTKQKTEKTRQAHRAQPTPKLSKPLFYDLAEFCILMPDLGDRIDEVTKEMKTVRAAREAETAAKAEAERAEREKKEAAKEAQKQAKAAKQARVSAALQQQQGGKKGTPKKGGGKKKEEEEKSAEESGLSGMVKGWIWGSK</sequence>
<dbReference type="Gene3D" id="1.10.3450.40">
    <property type="entry name" value="Signal recognition particle, SRP68 subunit, RNA-binding domain"/>
    <property type="match status" value="1"/>
</dbReference>
<dbReference type="GO" id="GO:0005047">
    <property type="term" value="F:signal recognition particle binding"/>
    <property type="evidence" value="ECO:0007669"/>
    <property type="project" value="InterPro"/>
</dbReference>
<dbReference type="EMBL" id="LIAE01006323">
    <property type="protein sequence ID" value="PAV91355.1"/>
    <property type="molecule type" value="Genomic_DNA"/>
</dbReference>
<evidence type="ECO:0000256" key="9">
    <source>
        <dbReference type="ARBA" id="ARBA00029498"/>
    </source>
</evidence>
<comment type="similarity">
    <text evidence="3">Belongs to the SRP68 family.</text>
</comment>
<dbReference type="PANTHER" id="PTHR12860:SF0">
    <property type="entry name" value="SIGNAL RECOGNITION PARTICLE SUBUNIT SRP68"/>
    <property type="match status" value="1"/>
</dbReference>
<dbReference type="PANTHER" id="PTHR12860">
    <property type="entry name" value="SIGNAL RECOGNITION PARTICLE 68 KDA PROTEIN"/>
    <property type="match status" value="1"/>
</dbReference>
<dbReference type="InterPro" id="IPR034652">
    <property type="entry name" value="SRP68-RBD"/>
</dbReference>
<reference evidence="11 12" key="1">
    <citation type="journal article" date="2017" name="Curr. Biol.">
        <title>Genome architecture and evolution of a unichromosomal asexual nematode.</title>
        <authorList>
            <person name="Fradin H."/>
            <person name="Zegar C."/>
            <person name="Gutwein M."/>
            <person name="Lucas J."/>
            <person name="Kovtun M."/>
            <person name="Corcoran D."/>
            <person name="Baugh L.R."/>
            <person name="Kiontke K."/>
            <person name="Gunsalus K."/>
            <person name="Fitch D.H."/>
            <person name="Piano F."/>
        </authorList>
    </citation>
    <scope>NUCLEOTIDE SEQUENCE [LARGE SCALE GENOMIC DNA]</scope>
    <source>
        <strain evidence="11">PF1309</strain>
    </source>
</reference>
<evidence type="ECO:0000256" key="7">
    <source>
        <dbReference type="ARBA" id="ARBA00023242"/>
    </source>
</evidence>
<name>A0A2A2LZC3_9BILA</name>
<evidence type="ECO:0000313" key="12">
    <source>
        <dbReference type="Proteomes" id="UP000218231"/>
    </source>
</evidence>
<dbReference type="CDD" id="cd15481">
    <property type="entry name" value="SRP68-RBD"/>
    <property type="match status" value="1"/>
</dbReference>
<evidence type="ECO:0000256" key="8">
    <source>
        <dbReference type="ARBA" id="ARBA00023274"/>
    </source>
</evidence>
<keyword evidence="8" id="KW-0687">Ribonucleoprotein</keyword>
<dbReference type="GO" id="GO:0008312">
    <property type="term" value="F:7S RNA binding"/>
    <property type="evidence" value="ECO:0007669"/>
    <property type="project" value="InterPro"/>
</dbReference>
<gene>
    <name evidence="11" type="ORF">WR25_04364</name>
</gene>